<keyword evidence="1" id="KW-0479">Metal-binding</keyword>
<protein>
    <recommendedName>
        <fullName evidence="5">RING-type domain-containing protein</fullName>
    </recommendedName>
</protein>
<dbReference type="EMBL" id="KV003147">
    <property type="protein sequence ID" value="KZV37283.1"/>
    <property type="molecule type" value="Genomic_DNA"/>
</dbReference>
<dbReference type="Proteomes" id="UP000250235">
    <property type="component" value="Unassembled WGS sequence"/>
</dbReference>
<dbReference type="InterPro" id="IPR013083">
    <property type="entry name" value="Znf_RING/FYVE/PHD"/>
</dbReference>
<dbReference type="SMART" id="SM00184">
    <property type="entry name" value="RING"/>
    <property type="match status" value="1"/>
</dbReference>
<keyword evidence="2 4" id="KW-0863">Zinc-finger</keyword>
<dbReference type="SUPFAM" id="SSF57850">
    <property type="entry name" value="RING/U-box"/>
    <property type="match status" value="1"/>
</dbReference>
<dbReference type="Gene3D" id="3.30.40.10">
    <property type="entry name" value="Zinc/RING finger domain, C3HC4 (zinc finger)"/>
    <property type="match status" value="1"/>
</dbReference>
<dbReference type="GO" id="GO:0008270">
    <property type="term" value="F:zinc ion binding"/>
    <property type="evidence" value="ECO:0007669"/>
    <property type="project" value="UniProtKB-KW"/>
</dbReference>
<gene>
    <name evidence="6" type="ORF">F511_14687</name>
</gene>
<dbReference type="GO" id="GO:0016567">
    <property type="term" value="P:protein ubiquitination"/>
    <property type="evidence" value="ECO:0007669"/>
    <property type="project" value="TreeGrafter"/>
</dbReference>
<dbReference type="Pfam" id="PF13639">
    <property type="entry name" value="zf-RING_2"/>
    <property type="match status" value="1"/>
</dbReference>
<evidence type="ECO:0000256" key="3">
    <source>
        <dbReference type="ARBA" id="ARBA00022833"/>
    </source>
</evidence>
<evidence type="ECO:0000256" key="4">
    <source>
        <dbReference type="PROSITE-ProRule" id="PRU00175"/>
    </source>
</evidence>
<dbReference type="PANTHER" id="PTHR45969">
    <property type="entry name" value="RING ZINC FINGER PROTEIN-RELATED"/>
    <property type="match status" value="1"/>
</dbReference>
<keyword evidence="7" id="KW-1185">Reference proteome</keyword>
<keyword evidence="3" id="KW-0862">Zinc</keyword>
<evidence type="ECO:0000256" key="2">
    <source>
        <dbReference type="ARBA" id="ARBA00022771"/>
    </source>
</evidence>
<reference evidence="6 7" key="1">
    <citation type="journal article" date="2015" name="Proc. Natl. Acad. Sci. U.S.A.">
        <title>The resurrection genome of Boea hygrometrica: A blueprint for survival of dehydration.</title>
        <authorList>
            <person name="Xiao L."/>
            <person name="Yang G."/>
            <person name="Zhang L."/>
            <person name="Yang X."/>
            <person name="Zhao S."/>
            <person name="Ji Z."/>
            <person name="Zhou Q."/>
            <person name="Hu M."/>
            <person name="Wang Y."/>
            <person name="Chen M."/>
            <person name="Xu Y."/>
            <person name="Jin H."/>
            <person name="Xiao X."/>
            <person name="Hu G."/>
            <person name="Bao F."/>
            <person name="Hu Y."/>
            <person name="Wan P."/>
            <person name="Li L."/>
            <person name="Deng X."/>
            <person name="Kuang T."/>
            <person name="Xiang C."/>
            <person name="Zhu J.K."/>
            <person name="Oliver M.J."/>
            <person name="He Y."/>
        </authorList>
    </citation>
    <scope>NUCLEOTIDE SEQUENCE [LARGE SCALE GENOMIC DNA]</scope>
    <source>
        <strain evidence="7">cv. XS01</strain>
    </source>
</reference>
<accession>A0A2Z7BRP5</accession>
<dbReference type="GO" id="GO:0061630">
    <property type="term" value="F:ubiquitin protein ligase activity"/>
    <property type="evidence" value="ECO:0007669"/>
    <property type="project" value="TreeGrafter"/>
</dbReference>
<feature type="domain" description="RING-type" evidence="5">
    <location>
        <begin position="108"/>
        <end position="151"/>
    </location>
</feature>
<sequence length="168" mass="19008">MGFLFHAIKIKLPALFTSLDILTHLRFLFTIALTRLGIYKPPPEQQQEDPNSRENNYIFILDGSSPSLVPIPVHTVTAAIKKKVPIIQYRDCAQRLGEMGSDSDQMVCTVCLECVGLSDEIRELSNCSHVFHRDCLDAWVDEGQVTCPMCRSILLPRPPNSKYAFRIM</sequence>
<evidence type="ECO:0000259" key="5">
    <source>
        <dbReference type="PROSITE" id="PS50089"/>
    </source>
</evidence>
<evidence type="ECO:0000313" key="6">
    <source>
        <dbReference type="EMBL" id="KZV37283.1"/>
    </source>
</evidence>
<dbReference type="InterPro" id="IPR001841">
    <property type="entry name" value="Znf_RING"/>
</dbReference>
<name>A0A2Z7BRP5_9LAMI</name>
<dbReference type="PROSITE" id="PS50089">
    <property type="entry name" value="ZF_RING_2"/>
    <property type="match status" value="1"/>
</dbReference>
<dbReference type="OrthoDB" id="8062037at2759"/>
<proteinExistence type="predicted"/>
<dbReference type="AlphaFoldDB" id="A0A2Z7BRP5"/>
<evidence type="ECO:0000256" key="1">
    <source>
        <dbReference type="ARBA" id="ARBA00022723"/>
    </source>
</evidence>
<dbReference type="PANTHER" id="PTHR45969:SF81">
    <property type="entry name" value="OS08G0157400 PROTEIN"/>
    <property type="match status" value="1"/>
</dbReference>
<organism evidence="6 7">
    <name type="scientific">Dorcoceras hygrometricum</name>
    <dbReference type="NCBI Taxonomy" id="472368"/>
    <lineage>
        <taxon>Eukaryota</taxon>
        <taxon>Viridiplantae</taxon>
        <taxon>Streptophyta</taxon>
        <taxon>Embryophyta</taxon>
        <taxon>Tracheophyta</taxon>
        <taxon>Spermatophyta</taxon>
        <taxon>Magnoliopsida</taxon>
        <taxon>eudicotyledons</taxon>
        <taxon>Gunneridae</taxon>
        <taxon>Pentapetalae</taxon>
        <taxon>asterids</taxon>
        <taxon>lamiids</taxon>
        <taxon>Lamiales</taxon>
        <taxon>Gesneriaceae</taxon>
        <taxon>Didymocarpoideae</taxon>
        <taxon>Trichosporeae</taxon>
        <taxon>Loxocarpinae</taxon>
        <taxon>Dorcoceras</taxon>
    </lineage>
</organism>
<evidence type="ECO:0000313" key="7">
    <source>
        <dbReference type="Proteomes" id="UP000250235"/>
    </source>
</evidence>